<sequence>MNEYAIWVAAHPWLILLGVPALGGLAAAAAWQLLIGLPTGRRRTGVFLAMAGVAGLVFFGLALAVRQEGGLVVFDVALAQALSLAMPTALLWLMSWFTHFGDRNLLTVLAIAIVLGLLWRRRFILAAGGVAAMAGGGALNWILKHTFERVRPEHTHGFVEASGWSFPSGHASAAMAVYGFSCYLLLRALAPRWRVVCVAGTAVLIAAIGVSRVLLQVHFLSDVAAGFAVSALWLAVCVAGTERALRLRAAR</sequence>
<dbReference type="AlphaFoldDB" id="A0A261TR71"/>
<feature type="transmembrane region" description="Helical" evidence="1">
    <location>
        <begin position="193"/>
        <end position="211"/>
    </location>
</feature>
<feature type="domain" description="Phosphatidic acid phosphatase type 2/haloperoxidase" evidence="2">
    <location>
        <begin position="127"/>
        <end position="238"/>
    </location>
</feature>
<accession>A0A261TR71</accession>
<dbReference type="Gene3D" id="1.20.144.10">
    <property type="entry name" value="Phosphatidic acid phosphatase type 2/haloperoxidase"/>
    <property type="match status" value="2"/>
</dbReference>
<dbReference type="OrthoDB" id="9780918at2"/>
<dbReference type="Pfam" id="PF01569">
    <property type="entry name" value="PAP2"/>
    <property type="match status" value="1"/>
</dbReference>
<feature type="transmembrane region" description="Helical" evidence="1">
    <location>
        <begin position="100"/>
        <end position="118"/>
    </location>
</feature>
<evidence type="ECO:0000259" key="2">
    <source>
        <dbReference type="SMART" id="SM00014"/>
    </source>
</evidence>
<dbReference type="SMART" id="SM00014">
    <property type="entry name" value="acidPPc"/>
    <property type="match status" value="1"/>
</dbReference>
<feature type="transmembrane region" description="Helical" evidence="1">
    <location>
        <begin position="163"/>
        <end position="186"/>
    </location>
</feature>
<feature type="transmembrane region" description="Helical" evidence="1">
    <location>
        <begin position="72"/>
        <end position="94"/>
    </location>
</feature>
<evidence type="ECO:0000313" key="3">
    <source>
        <dbReference type="EMBL" id="OZI51672.1"/>
    </source>
</evidence>
<evidence type="ECO:0000256" key="1">
    <source>
        <dbReference type="SAM" id="Phobius"/>
    </source>
</evidence>
<comment type="caution">
    <text evidence="3">The sequence shown here is derived from an EMBL/GenBank/DDBJ whole genome shotgun (WGS) entry which is preliminary data.</text>
</comment>
<dbReference type="PANTHER" id="PTHR14969:SF13">
    <property type="entry name" value="AT30094P"/>
    <property type="match status" value="1"/>
</dbReference>
<keyword evidence="1" id="KW-1133">Transmembrane helix</keyword>
<gene>
    <name evidence="3" type="ORF">CAL25_09010</name>
</gene>
<feature type="transmembrane region" description="Helical" evidence="1">
    <location>
        <begin position="123"/>
        <end position="143"/>
    </location>
</feature>
<keyword evidence="1" id="KW-0472">Membrane</keyword>
<proteinExistence type="predicted"/>
<dbReference type="InterPro" id="IPR000326">
    <property type="entry name" value="PAP2/HPO"/>
</dbReference>
<dbReference type="RefSeq" id="WP_094799627.1">
    <property type="nucleotide sequence ID" value="NZ_NEVN01000002.1"/>
</dbReference>
<reference evidence="3 4" key="1">
    <citation type="submission" date="2017-05" db="EMBL/GenBank/DDBJ databases">
        <title>Complete and WGS of Bordetella genogroups.</title>
        <authorList>
            <person name="Spilker T."/>
            <person name="LiPuma J."/>
        </authorList>
    </citation>
    <scope>NUCLEOTIDE SEQUENCE [LARGE SCALE GENOMIC DNA]</scope>
    <source>
        <strain evidence="3 4">AU10456</strain>
    </source>
</reference>
<dbReference type="SUPFAM" id="SSF48317">
    <property type="entry name" value="Acid phosphatase/Vanadium-dependent haloperoxidase"/>
    <property type="match status" value="1"/>
</dbReference>
<feature type="transmembrane region" description="Helical" evidence="1">
    <location>
        <begin position="223"/>
        <end position="241"/>
    </location>
</feature>
<keyword evidence="4" id="KW-1185">Reference proteome</keyword>
<feature type="transmembrane region" description="Helical" evidence="1">
    <location>
        <begin position="46"/>
        <end position="65"/>
    </location>
</feature>
<dbReference type="PANTHER" id="PTHR14969">
    <property type="entry name" value="SPHINGOSINE-1-PHOSPHATE PHOSPHOHYDROLASE"/>
    <property type="match status" value="1"/>
</dbReference>
<dbReference type="Proteomes" id="UP000216913">
    <property type="component" value="Unassembled WGS sequence"/>
</dbReference>
<name>A0A261TR71_9BORD</name>
<protein>
    <submittedName>
        <fullName evidence="3">Acid phosphatase</fullName>
    </submittedName>
</protein>
<keyword evidence="1" id="KW-0812">Transmembrane</keyword>
<dbReference type="EMBL" id="NEVP01000006">
    <property type="protein sequence ID" value="OZI51672.1"/>
    <property type="molecule type" value="Genomic_DNA"/>
</dbReference>
<organism evidence="3 4">
    <name type="scientific">Bordetella genomosp. 5</name>
    <dbReference type="NCBI Taxonomy" id="1395608"/>
    <lineage>
        <taxon>Bacteria</taxon>
        <taxon>Pseudomonadati</taxon>
        <taxon>Pseudomonadota</taxon>
        <taxon>Betaproteobacteria</taxon>
        <taxon>Burkholderiales</taxon>
        <taxon>Alcaligenaceae</taxon>
        <taxon>Bordetella</taxon>
    </lineage>
</organism>
<dbReference type="InterPro" id="IPR036938">
    <property type="entry name" value="PAP2/HPO_sf"/>
</dbReference>
<dbReference type="CDD" id="cd03392">
    <property type="entry name" value="PAP2_like_2"/>
    <property type="match status" value="1"/>
</dbReference>
<evidence type="ECO:0000313" key="4">
    <source>
        <dbReference type="Proteomes" id="UP000216913"/>
    </source>
</evidence>
<feature type="transmembrane region" description="Helical" evidence="1">
    <location>
        <begin position="12"/>
        <end position="34"/>
    </location>
</feature>